<dbReference type="EC" id="3.5.1.28" evidence="2"/>
<evidence type="ECO:0000259" key="5">
    <source>
        <dbReference type="SMART" id="SM00646"/>
    </source>
</evidence>
<dbReference type="GO" id="GO:0030288">
    <property type="term" value="C:outer membrane-bounded periplasmic space"/>
    <property type="evidence" value="ECO:0007669"/>
    <property type="project" value="TreeGrafter"/>
</dbReference>
<dbReference type="EMBL" id="BBWV01000003">
    <property type="protein sequence ID" value="GAO44756.1"/>
    <property type="molecule type" value="Genomic_DNA"/>
</dbReference>
<evidence type="ECO:0000313" key="7">
    <source>
        <dbReference type="Proteomes" id="UP000033121"/>
    </source>
</evidence>
<dbReference type="Pfam" id="PF01520">
    <property type="entry name" value="Amidase_3"/>
    <property type="match status" value="1"/>
</dbReference>
<keyword evidence="7" id="KW-1185">Reference proteome</keyword>
<dbReference type="GO" id="GO:0008745">
    <property type="term" value="F:N-acetylmuramoyl-L-alanine amidase activity"/>
    <property type="evidence" value="ECO:0007669"/>
    <property type="project" value="UniProtKB-EC"/>
</dbReference>
<keyword evidence="3" id="KW-0378">Hydrolase</keyword>
<evidence type="ECO:0000313" key="6">
    <source>
        <dbReference type="EMBL" id="GAO44756.1"/>
    </source>
</evidence>
<feature type="chain" id="PRO_5002430023" description="N-acetylmuramoyl-L-alanine amidase" evidence="4">
    <location>
        <begin position="28"/>
        <end position="326"/>
    </location>
</feature>
<protein>
    <recommendedName>
        <fullName evidence="2">N-acetylmuramoyl-L-alanine amidase</fullName>
        <ecNumber evidence="2">3.5.1.28</ecNumber>
    </recommendedName>
</protein>
<evidence type="ECO:0000256" key="3">
    <source>
        <dbReference type="ARBA" id="ARBA00022801"/>
    </source>
</evidence>
<dbReference type="InterPro" id="IPR002508">
    <property type="entry name" value="MurNAc-LAA_cat"/>
</dbReference>
<dbReference type="Proteomes" id="UP000033121">
    <property type="component" value="Unassembled WGS sequence"/>
</dbReference>
<comment type="caution">
    <text evidence="6">The sequence shown here is derived from an EMBL/GenBank/DDBJ whole genome shotgun (WGS) entry which is preliminary data.</text>
</comment>
<sequence length="326" mass="36399">MLKMIKTSLSLTLAAVALLMFSQSIRAQGKNAIKTVIIDAGHGGRDPGARGLISTEAEVALQIALKLGKAMEAEFPQIKFIYTRTDENLPRGEKDPNVANRVRAQMANEAKGDLFISIHLNATGQKAGGWYAKRISGYKPKVVYVGKGKNRRKKTIQSPIYESYYVKNTRIGTETYIWAADRSKAKSENINAMEENESGEGEPIDDPENVLDLNSPEAQIRAQLYTKYYFRNSALLASMVEDEFEKEGRQSFGVKQRNNKGIWVLQATGMPSILVETGFITNKEEEEYLNSEKGQDEVVASVLNAFRRYKTELENAHHSQRPATGK</sequence>
<dbReference type="AlphaFoldDB" id="A0A0E9N4Y6"/>
<comment type="catalytic activity">
    <reaction evidence="1">
        <text>Hydrolyzes the link between N-acetylmuramoyl residues and L-amino acid residues in certain cell-wall glycopeptides.</text>
        <dbReference type="EC" id="3.5.1.28"/>
    </reaction>
</comment>
<evidence type="ECO:0000256" key="2">
    <source>
        <dbReference type="ARBA" id="ARBA00011901"/>
    </source>
</evidence>
<name>A0A0E9N4Y6_9BACT</name>
<dbReference type="CDD" id="cd02696">
    <property type="entry name" value="MurNAc-LAA"/>
    <property type="match status" value="1"/>
</dbReference>
<dbReference type="SMART" id="SM00646">
    <property type="entry name" value="Ami_3"/>
    <property type="match status" value="1"/>
</dbReference>
<proteinExistence type="predicted"/>
<accession>A0A0E9N4Y6</accession>
<dbReference type="RefSeq" id="WP_052956024.1">
    <property type="nucleotide sequence ID" value="NZ_BBWV01000003.1"/>
</dbReference>
<dbReference type="PANTHER" id="PTHR30404">
    <property type="entry name" value="N-ACETYLMURAMOYL-L-ALANINE AMIDASE"/>
    <property type="match status" value="1"/>
</dbReference>
<reference evidence="6 7" key="1">
    <citation type="submission" date="2015-04" db="EMBL/GenBank/DDBJ databases">
        <title>Whole genome shotgun sequence of Flavihumibacter petaseus NBRC 106054.</title>
        <authorList>
            <person name="Miyazawa S."/>
            <person name="Hosoyama A."/>
            <person name="Hashimoto M."/>
            <person name="Noguchi M."/>
            <person name="Tsuchikane K."/>
            <person name="Ohji S."/>
            <person name="Yamazoe A."/>
            <person name="Ichikawa N."/>
            <person name="Kimura A."/>
            <person name="Fujita N."/>
        </authorList>
    </citation>
    <scope>NUCLEOTIDE SEQUENCE [LARGE SCALE GENOMIC DNA]</scope>
    <source>
        <strain evidence="6 7">NBRC 106054</strain>
    </source>
</reference>
<dbReference type="STRING" id="1220578.FPE01S_03_07960"/>
<gene>
    <name evidence="6" type="ORF">FPE01S_03_07960</name>
</gene>
<feature type="domain" description="MurNAc-LAA" evidence="5">
    <location>
        <begin position="104"/>
        <end position="307"/>
    </location>
</feature>
<dbReference type="GO" id="GO:0009253">
    <property type="term" value="P:peptidoglycan catabolic process"/>
    <property type="evidence" value="ECO:0007669"/>
    <property type="project" value="InterPro"/>
</dbReference>
<dbReference type="Gene3D" id="3.40.630.40">
    <property type="entry name" value="Zn-dependent exopeptidases"/>
    <property type="match status" value="1"/>
</dbReference>
<dbReference type="InterPro" id="IPR050695">
    <property type="entry name" value="N-acetylmuramoyl_amidase_3"/>
</dbReference>
<dbReference type="PANTHER" id="PTHR30404:SF0">
    <property type="entry name" value="N-ACETYLMURAMOYL-L-ALANINE AMIDASE AMIC"/>
    <property type="match status" value="1"/>
</dbReference>
<dbReference type="OrthoDB" id="9806267at2"/>
<evidence type="ECO:0000256" key="4">
    <source>
        <dbReference type="SAM" id="SignalP"/>
    </source>
</evidence>
<organism evidence="6 7">
    <name type="scientific">Flavihumibacter petaseus NBRC 106054</name>
    <dbReference type="NCBI Taxonomy" id="1220578"/>
    <lineage>
        <taxon>Bacteria</taxon>
        <taxon>Pseudomonadati</taxon>
        <taxon>Bacteroidota</taxon>
        <taxon>Chitinophagia</taxon>
        <taxon>Chitinophagales</taxon>
        <taxon>Chitinophagaceae</taxon>
        <taxon>Flavihumibacter</taxon>
    </lineage>
</organism>
<evidence type="ECO:0000256" key="1">
    <source>
        <dbReference type="ARBA" id="ARBA00001561"/>
    </source>
</evidence>
<keyword evidence="4" id="KW-0732">Signal</keyword>
<feature type="signal peptide" evidence="4">
    <location>
        <begin position="1"/>
        <end position="27"/>
    </location>
</feature>
<dbReference type="SUPFAM" id="SSF53187">
    <property type="entry name" value="Zn-dependent exopeptidases"/>
    <property type="match status" value="1"/>
</dbReference>